<protein>
    <submittedName>
        <fullName evidence="1">Uncharacterized protein</fullName>
    </submittedName>
</protein>
<dbReference type="RefSeq" id="XP_007870322.1">
    <property type="nucleotide sequence ID" value="XM_007872131.1"/>
</dbReference>
<dbReference type="HOGENOM" id="CLU_1256145_0_0_1"/>
<proteinExistence type="predicted"/>
<keyword evidence="2" id="KW-1185">Reference proteome</keyword>
<evidence type="ECO:0000313" key="1">
    <source>
        <dbReference type="EMBL" id="EPQ51356.1"/>
    </source>
</evidence>
<accession>S7PU70</accession>
<dbReference type="GeneID" id="19302684"/>
<dbReference type="Proteomes" id="UP000030669">
    <property type="component" value="Unassembled WGS sequence"/>
</dbReference>
<sequence>MEMPILIHEIKHYLTYSYVEGLDFDKICRRCNHDLHCARPKLDAAFYEPRDRDEKFMVCALRRYDNARSRWSATQMGTVVGHLCVWDQDGRDGKAYFVTDYNEHRWSGLFFPQFGEIQGHPNAPAPPKIPLRHWTVRFVYARVPEHLANGAVAFKWTKAELAPGESSYFQIREGPQAGTMLPDPLVLPYHRETEQALRLRGDEVSRYISSDSA</sequence>
<dbReference type="EMBL" id="KB469311">
    <property type="protein sequence ID" value="EPQ51356.1"/>
    <property type="molecule type" value="Genomic_DNA"/>
</dbReference>
<gene>
    <name evidence="1" type="ORF">GLOTRDRAFT_133225</name>
</gene>
<dbReference type="AlphaFoldDB" id="S7PU70"/>
<organism evidence="1 2">
    <name type="scientific">Gloeophyllum trabeum (strain ATCC 11539 / FP-39264 / Madison 617)</name>
    <name type="common">Brown rot fungus</name>
    <dbReference type="NCBI Taxonomy" id="670483"/>
    <lineage>
        <taxon>Eukaryota</taxon>
        <taxon>Fungi</taxon>
        <taxon>Dikarya</taxon>
        <taxon>Basidiomycota</taxon>
        <taxon>Agaricomycotina</taxon>
        <taxon>Agaricomycetes</taxon>
        <taxon>Gloeophyllales</taxon>
        <taxon>Gloeophyllaceae</taxon>
        <taxon>Gloeophyllum</taxon>
    </lineage>
</organism>
<evidence type="ECO:0000313" key="2">
    <source>
        <dbReference type="Proteomes" id="UP000030669"/>
    </source>
</evidence>
<dbReference type="KEGG" id="gtr:GLOTRDRAFT_133225"/>
<name>S7PU70_GLOTA</name>
<reference evidence="1 2" key="1">
    <citation type="journal article" date="2012" name="Science">
        <title>The Paleozoic origin of enzymatic lignin decomposition reconstructed from 31 fungal genomes.</title>
        <authorList>
            <person name="Floudas D."/>
            <person name="Binder M."/>
            <person name="Riley R."/>
            <person name="Barry K."/>
            <person name="Blanchette R.A."/>
            <person name="Henrissat B."/>
            <person name="Martinez A.T."/>
            <person name="Otillar R."/>
            <person name="Spatafora J.W."/>
            <person name="Yadav J.S."/>
            <person name="Aerts A."/>
            <person name="Benoit I."/>
            <person name="Boyd A."/>
            <person name="Carlson A."/>
            <person name="Copeland A."/>
            <person name="Coutinho P.M."/>
            <person name="de Vries R.P."/>
            <person name="Ferreira P."/>
            <person name="Findley K."/>
            <person name="Foster B."/>
            <person name="Gaskell J."/>
            <person name="Glotzer D."/>
            <person name="Gorecki P."/>
            <person name="Heitman J."/>
            <person name="Hesse C."/>
            <person name="Hori C."/>
            <person name="Igarashi K."/>
            <person name="Jurgens J.A."/>
            <person name="Kallen N."/>
            <person name="Kersten P."/>
            <person name="Kohler A."/>
            <person name="Kuees U."/>
            <person name="Kumar T.K.A."/>
            <person name="Kuo A."/>
            <person name="LaButti K."/>
            <person name="Larrondo L.F."/>
            <person name="Lindquist E."/>
            <person name="Ling A."/>
            <person name="Lombard V."/>
            <person name="Lucas S."/>
            <person name="Lundell T."/>
            <person name="Martin R."/>
            <person name="McLaughlin D.J."/>
            <person name="Morgenstern I."/>
            <person name="Morin E."/>
            <person name="Murat C."/>
            <person name="Nagy L.G."/>
            <person name="Nolan M."/>
            <person name="Ohm R.A."/>
            <person name="Patyshakuliyeva A."/>
            <person name="Rokas A."/>
            <person name="Ruiz-Duenas F.J."/>
            <person name="Sabat G."/>
            <person name="Salamov A."/>
            <person name="Samejima M."/>
            <person name="Schmutz J."/>
            <person name="Slot J.C."/>
            <person name="St John F."/>
            <person name="Stenlid J."/>
            <person name="Sun H."/>
            <person name="Sun S."/>
            <person name="Syed K."/>
            <person name="Tsang A."/>
            <person name="Wiebenga A."/>
            <person name="Young D."/>
            <person name="Pisabarro A."/>
            <person name="Eastwood D.C."/>
            <person name="Martin F."/>
            <person name="Cullen D."/>
            <person name="Grigoriev I.V."/>
            <person name="Hibbett D.S."/>
        </authorList>
    </citation>
    <scope>NUCLEOTIDE SEQUENCE [LARGE SCALE GENOMIC DNA]</scope>
    <source>
        <strain evidence="1 2">ATCC 11539</strain>
    </source>
</reference>